<evidence type="ECO:0000256" key="1">
    <source>
        <dbReference type="ARBA" id="ARBA00022574"/>
    </source>
</evidence>
<keyword evidence="3" id="KW-0677">Repeat</keyword>
<dbReference type="InterPro" id="IPR001680">
    <property type="entry name" value="WD40_rpt"/>
</dbReference>
<dbReference type="PROSITE" id="PS50082">
    <property type="entry name" value="WD_REPEATS_2"/>
    <property type="match status" value="2"/>
</dbReference>
<feature type="compositionally biased region" description="Polar residues" evidence="7">
    <location>
        <begin position="806"/>
        <end position="816"/>
    </location>
</feature>
<feature type="compositionally biased region" description="Low complexity" evidence="7">
    <location>
        <begin position="669"/>
        <end position="678"/>
    </location>
</feature>
<evidence type="ECO:0008006" key="10">
    <source>
        <dbReference type="Google" id="ProtNLM"/>
    </source>
</evidence>
<evidence type="ECO:0000256" key="4">
    <source>
        <dbReference type="ARBA" id="ARBA00022771"/>
    </source>
</evidence>
<feature type="region of interest" description="Disordered" evidence="7">
    <location>
        <begin position="23"/>
        <end position="42"/>
    </location>
</feature>
<dbReference type="SUPFAM" id="SSF50978">
    <property type="entry name" value="WD40 repeat-like"/>
    <property type="match status" value="1"/>
</dbReference>
<dbReference type="InterPro" id="IPR019775">
    <property type="entry name" value="WD40_repeat_CS"/>
</dbReference>
<reference evidence="8" key="1">
    <citation type="submission" date="2023-11" db="EMBL/GenBank/DDBJ databases">
        <authorList>
            <person name="De Vega J J."/>
            <person name="De Vega J J."/>
        </authorList>
    </citation>
    <scope>NUCLEOTIDE SEQUENCE</scope>
</reference>
<feature type="compositionally biased region" description="Low complexity" evidence="7">
    <location>
        <begin position="782"/>
        <end position="799"/>
    </location>
</feature>
<dbReference type="GO" id="GO:1904263">
    <property type="term" value="P:positive regulation of TORC1 signaling"/>
    <property type="evidence" value="ECO:0007669"/>
    <property type="project" value="TreeGrafter"/>
</dbReference>
<dbReference type="InterPro" id="IPR015943">
    <property type="entry name" value="WD40/YVTN_repeat-like_dom_sf"/>
</dbReference>
<dbReference type="GO" id="GO:0008270">
    <property type="term" value="F:zinc ion binding"/>
    <property type="evidence" value="ECO:0007669"/>
    <property type="project" value="UniProtKB-KW"/>
</dbReference>
<keyword evidence="1 6" id="KW-0853">WD repeat</keyword>
<dbReference type="PANTHER" id="PTHR46200">
    <property type="entry name" value="GATOR COMPLEX PROTEIN WDR24"/>
    <property type="match status" value="1"/>
</dbReference>
<evidence type="ECO:0000256" key="7">
    <source>
        <dbReference type="SAM" id="MobiDB-lite"/>
    </source>
</evidence>
<dbReference type="InterPro" id="IPR036322">
    <property type="entry name" value="WD40_repeat_dom_sf"/>
</dbReference>
<feature type="repeat" description="WD" evidence="6">
    <location>
        <begin position="173"/>
        <end position="215"/>
    </location>
</feature>
<evidence type="ECO:0000256" key="5">
    <source>
        <dbReference type="ARBA" id="ARBA00022833"/>
    </source>
</evidence>
<dbReference type="SMART" id="SM00320">
    <property type="entry name" value="WD40"/>
    <property type="match status" value="4"/>
</dbReference>
<proteinExistence type="predicted"/>
<feature type="region of interest" description="Disordered" evidence="7">
    <location>
        <begin position="690"/>
        <end position="827"/>
    </location>
</feature>
<feature type="compositionally biased region" description="Polar residues" evidence="7">
    <location>
        <begin position="29"/>
        <end position="41"/>
    </location>
</feature>
<keyword evidence="2" id="KW-0479">Metal-binding</keyword>
<dbReference type="EMBL" id="CAVNYO010000063">
    <property type="protein sequence ID" value="CAK5264615.1"/>
    <property type="molecule type" value="Genomic_DNA"/>
</dbReference>
<dbReference type="Proteomes" id="UP001295794">
    <property type="component" value="Unassembled WGS sequence"/>
</dbReference>
<comment type="caution">
    <text evidence="8">The sequence shown here is derived from an EMBL/GenBank/DDBJ whole genome shotgun (WGS) entry which is preliminary data.</text>
</comment>
<name>A0AAD2GWY8_9AGAR</name>
<protein>
    <recommendedName>
        <fullName evidence="10">WD40 repeat-like protein</fullName>
    </recommendedName>
</protein>
<feature type="compositionally biased region" description="Low complexity" evidence="7">
    <location>
        <begin position="605"/>
        <end position="617"/>
    </location>
</feature>
<dbReference type="InterPro" id="IPR037590">
    <property type="entry name" value="WDR24"/>
</dbReference>
<dbReference type="GO" id="GO:0005829">
    <property type="term" value="C:cytosol"/>
    <property type="evidence" value="ECO:0007669"/>
    <property type="project" value="TreeGrafter"/>
</dbReference>
<organism evidence="8 9">
    <name type="scientific">Mycena citricolor</name>
    <dbReference type="NCBI Taxonomy" id="2018698"/>
    <lineage>
        <taxon>Eukaryota</taxon>
        <taxon>Fungi</taxon>
        <taxon>Dikarya</taxon>
        <taxon>Basidiomycota</taxon>
        <taxon>Agaricomycotina</taxon>
        <taxon>Agaricomycetes</taxon>
        <taxon>Agaricomycetidae</taxon>
        <taxon>Agaricales</taxon>
        <taxon>Marasmiineae</taxon>
        <taxon>Mycenaceae</taxon>
        <taxon>Mycena</taxon>
    </lineage>
</organism>
<dbReference type="GO" id="GO:0005774">
    <property type="term" value="C:vacuolar membrane"/>
    <property type="evidence" value="ECO:0007669"/>
    <property type="project" value="TreeGrafter"/>
</dbReference>
<dbReference type="GO" id="GO:0016239">
    <property type="term" value="P:positive regulation of macroautophagy"/>
    <property type="evidence" value="ECO:0007669"/>
    <property type="project" value="TreeGrafter"/>
</dbReference>
<feature type="compositionally biased region" description="Acidic residues" evidence="7">
    <location>
        <begin position="709"/>
        <end position="718"/>
    </location>
</feature>
<sequence length="1085" mass="118536">MSAARLTIRANADLPCLYSDSRTHLPQGGNIQQPGDPSATRNVRLPRVTQSGGIISKSEDGLRCVVGGREYLRIIRATSPDELHPSSEHRWSLGPGGYRLDASRNMWDGSGLKVESTITDVAWCHGRAFSTASSSESYSHAEQVFNHKILTGAKSGELIMWDLTRSSKFERKAKDHVRSVHKLAVSPLAQHYCVTGSADGDLRAWDIRDMQRSIMRIRNASAIRAMAFSPNPSSALQVIAGFENGSLLRLDLRLGQRGTIDRLPVAHSSSVTSMDWCLRDGEMAADTSSGLGWLVTSGLDKTVKIWDLTKVALDPPASGDARGSRKPSYTLHPSFPVRRVLWRPGYVCEVAVISNSNAEFGSGNFSELAGSNSRGTYASVLSPQSERVNRASATADRHKSTAGIGDAVEIWDARRGWIAKWSIRGSAIDGGVTDIAFRDSHALWASHSSGMFSQLDLRESIRPIDAIPRSAVAWEASGSLAFAVGSRDQWEVPYDDLRPDYRAAMSDKRKNTLIKALGDPKYQPQHQTLANFSDLDSFTGIETITKFARAYTIEGLISSQTAFDVGNIKVAQVWSLMATALKNVVSDPLVSPTATAAITSNYAFPPVSSSRDTSTSTSRKRTPVSSASSSPRLHVGSLPPTSSRPPMGRRKSGDSSLSGGRRPSHLRKLSMTSSSLLSPTLLDSAKHVGEGALDSDEDDSSDGGTGDERTDDDDDDEAGGPVVAVTPVRMKSRSLSIPPAPSPLSREMEQESAGDDSSVSPNSTDVEGSRYQSPKSKSRSTSYASRLKASSRSSTTLASLRRESSHSSIQTVTATGEVSFHDPHGLKAEETIRDLRAQKSAEMQQADQEQQDSADLHKLSDRRADFVQQDEYNLHQITWEILRDTLRQFADEGDVQTCAMLALVAPEELRLQPRQILRYLESYIELLSRLQLYTTAAYIRKFCQTEEVRNRTLVETVIHTLCGKCRKAIVVSSAGQLVRGAYAFCSTCKAHCVTCAICRLPVRTLLFQCSICHHGGHQSCYRRYYMENSMVPMPGSVLTDETRGRRRARDQALNGPGEGAANEKRFGHPCVSGCGHWCWAANEET</sequence>
<gene>
    <name evidence="8" type="ORF">MYCIT1_LOCUS4928</name>
</gene>
<dbReference type="GO" id="GO:0061700">
    <property type="term" value="C:GATOR2 complex"/>
    <property type="evidence" value="ECO:0007669"/>
    <property type="project" value="TreeGrafter"/>
</dbReference>
<keyword evidence="5" id="KW-0862">Zinc</keyword>
<feature type="repeat" description="WD" evidence="6">
    <location>
        <begin position="294"/>
        <end position="308"/>
    </location>
</feature>
<feature type="region of interest" description="Disordered" evidence="7">
    <location>
        <begin position="603"/>
        <end position="678"/>
    </location>
</feature>
<evidence type="ECO:0000256" key="6">
    <source>
        <dbReference type="PROSITE-ProRule" id="PRU00221"/>
    </source>
</evidence>
<evidence type="ECO:0000313" key="9">
    <source>
        <dbReference type="Proteomes" id="UP001295794"/>
    </source>
</evidence>
<feature type="compositionally biased region" description="Polar residues" evidence="7">
    <location>
        <begin position="755"/>
        <end position="781"/>
    </location>
</feature>
<dbReference type="Gene3D" id="2.130.10.10">
    <property type="entry name" value="YVTN repeat-like/Quinoprotein amine dehydrogenase"/>
    <property type="match status" value="1"/>
</dbReference>
<evidence type="ECO:0000256" key="3">
    <source>
        <dbReference type="ARBA" id="ARBA00022737"/>
    </source>
</evidence>
<evidence type="ECO:0000313" key="8">
    <source>
        <dbReference type="EMBL" id="CAK5264615.1"/>
    </source>
</evidence>
<dbReference type="PROSITE" id="PS00678">
    <property type="entry name" value="WD_REPEATS_1"/>
    <property type="match status" value="1"/>
</dbReference>
<evidence type="ECO:0000256" key="2">
    <source>
        <dbReference type="ARBA" id="ARBA00022723"/>
    </source>
</evidence>
<accession>A0AAD2GWY8</accession>
<feature type="region of interest" description="Disordered" evidence="7">
    <location>
        <begin position="1036"/>
        <end position="1060"/>
    </location>
</feature>
<keyword evidence="4" id="KW-0863">Zinc-finger</keyword>
<keyword evidence="9" id="KW-1185">Reference proteome</keyword>
<dbReference type="PANTHER" id="PTHR46200:SF1">
    <property type="entry name" value="GATOR COMPLEX PROTEIN WDR24"/>
    <property type="match status" value="1"/>
</dbReference>
<dbReference type="AlphaFoldDB" id="A0AAD2GWY8"/>